<keyword evidence="5" id="KW-1185">Reference proteome</keyword>
<feature type="domain" description="Alpha/beta hydrolase fold-3" evidence="3">
    <location>
        <begin position="85"/>
        <end position="280"/>
    </location>
</feature>
<comment type="caution">
    <text evidence="4">The sequence shown here is derived from an EMBL/GenBank/DDBJ whole genome shotgun (WGS) entry which is preliminary data.</text>
</comment>
<dbReference type="Proteomes" id="UP001185737">
    <property type="component" value="Unassembled WGS sequence"/>
</dbReference>
<gene>
    <name evidence="4" type="ORF">R3Q59_01540</name>
</gene>
<evidence type="ECO:0000256" key="2">
    <source>
        <dbReference type="SAM" id="MobiDB-lite"/>
    </source>
</evidence>
<evidence type="ECO:0000256" key="1">
    <source>
        <dbReference type="ARBA" id="ARBA00022801"/>
    </source>
</evidence>
<dbReference type="GO" id="GO:0016787">
    <property type="term" value="F:hydrolase activity"/>
    <property type="evidence" value="ECO:0007669"/>
    <property type="project" value="UniProtKB-KW"/>
</dbReference>
<sequence length="305" mass="32618">MRFALDYLLADVPAEQVEEARGFYTSRAAGRGPRTPEELREVRARRSAPSPADPPAIEEMVEAAGAHVPVRISTPTGGRARGVYLDIHGGGFYMDSAARDDVRNRELADALRIAVVSVDYRLAPEHPWPAAPDDCEAAALWLVEHADARFGSSRLAIGGRSAGATLAMATLLRLRDRGAVDGFTGAALQFGTFDSSAQTPAGRRIADEYFIQAYAGHVEDRTAPDISPLYGDLHGLPPALLVVGSKDVLLEDNLAMAGRLSAAGNDVELRIYPDAPHGFTGHPTAMARTALSGVESWLLERLAQP</sequence>
<dbReference type="PANTHER" id="PTHR48081">
    <property type="entry name" value="AB HYDROLASE SUPERFAMILY PROTEIN C4A8.06C"/>
    <property type="match status" value="1"/>
</dbReference>
<dbReference type="PANTHER" id="PTHR48081:SF8">
    <property type="entry name" value="ALPHA_BETA HYDROLASE FOLD-3 DOMAIN-CONTAINING PROTEIN-RELATED"/>
    <property type="match status" value="1"/>
</dbReference>
<dbReference type="RefSeq" id="WP_283332314.1">
    <property type="nucleotide sequence ID" value="NZ_JAWLKA010000001.1"/>
</dbReference>
<name>A0ABU4C6Y8_RHOJO</name>
<dbReference type="InterPro" id="IPR050300">
    <property type="entry name" value="GDXG_lipolytic_enzyme"/>
</dbReference>
<evidence type="ECO:0000313" key="5">
    <source>
        <dbReference type="Proteomes" id="UP001185737"/>
    </source>
</evidence>
<protein>
    <submittedName>
        <fullName evidence="4">Alpha/beta hydrolase</fullName>
    </submittedName>
</protein>
<dbReference type="Gene3D" id="3.40.50.1820">
    <property type="entry name" value="alpha/beta hydrolase"/>
    <property type="match status" value="1"/>
</dbReference>
<evidence type="ECO:0000259" key="3">
    <source>
        <dbReference type="Pfam" id="PF07859"/>
    </source>
</evidence>
<feature type="region of interest" description="Disordered" evidence="2">
    <location>
        <begin position="25"/>
        <end position="55"/>
    </location>
</feature>
<reference evidence="4 5" key="1">
    <citation type="submission" date="2023-10" db="EMBL/GenBank/DDBJ databases">
        <title>Development of a sustainable strategy for remediation of hydrocarbon-contaminated territories based on the waste exchange concept.</title>
        <authorList>
            <person name="Krivoruchko A."/>
        </authorList>
    </citation>
    <scope>NUCLEOTIDE SEQUENCE [LARGE SCALE GENOMIC DNA]</scope>
    <source>
        <strain evidence="4 5">IEGM 60</strain>
    </source>
</reference>
<dbReference type="EMBL" id="JAWLKA010000001">
    <property type="protein sequence ID" value="MDV6279198.1"/>
    <property type="molecule type" value="Genomic_DNA"/>
</dbReference>
<keyword evidence="1 4" id="KW-0378">Hydrolase</keyword>
<dbReference type="SUPFAM" id="SSF53474">
    <property type="entry name" value="alpha/beta-Hydrolases"/>
    <property type="match status" value="1"/>
</dbReference>
<proteinExistence type="predicted"/>
<dbReference type="InterPro" id="IPR029058">
    <property type="entry name" value="AB_hydrolase_fold"/>
</dbReference>
<organism evidence="4 5">
    <name type="scientific">Rhodococcus jostii</name>
    <dbReference type="NCBI Taxonomy" id="132919"/>
    <lineage>
        <taxon>Bacteria</taxon>
        <taxon>Bacillati</taxon>
        <taxon>Actinomycetota</taxon>
        <taxon>Actinomycetes</taxon>
        <taxon>Mycobacteriales</taxon>
        <taxon>Nocardiaceae</taxon>
        <taxon>Rhodococcus</taxon>
    </lineage>
</organism>
<dbReference type="Pfam" id="PF07859">
    <property type="entry name" value="Abhydrolase_3"/>
    <property type="match status" value="1"/>
</dbReference>
<evidence type="ECO:0000313" key="4">
    <source>
        <dbReference type="EMBL" id="MDV6279198.1"/>
    </source>
</evidence>
<dbReference type="InterPro" id="IPR013094">
    <property type="entry name" value="AB_hydrolase_3"/>
</dbReference>
<feature type="compositionally biased region" description="Basic and acidic residues" evidence="2">
    <location>
        <begin position="34"/>
        <end position="44"/>
    </location>
</feature>
<accession>A0ABU4C6Y8</accession>